<dbReference type="OrthoDB" id="10263222at2759"/>
<sequence length="460" mass="50849">MRLPRRVPWASIAELDQVCAWIYTDETDIDAKNRAINRLSAWKSITALPHALDATLALLSVLVQDSQPLPSYLSLRHSYAAALIRLVNGLVDPLQRGLYARSIASIATQLGLPAWLVELRHAATHEDLPSLELLRQAARESMVWLLHNYFLPTINPSAAPAPKTPELRPLAPLLKEYKSLSKLVSRDATLKTQQQQIKTVLRDVERWIAEATVAANVAGGNLGWSDDTFKEHWALDRLSEALLDKSGLVPLSKKKRTFPKDEFKPPPYAVTVWSGLLREVAATHPDLQFRLTNRIITHLTCPLPEEDIVAIAVDTTYDECLARWAFWILENLPPPSRDAKKDALVALITGLGPATGFNQNATAARSLMNALCAGDVELEHTQALFMQLSIGGKAEWSPDDIVVMQDRLEAILGTSDVDISTDTTQSTESNAFLTVQTAPGWQLLGTDSNWKPCPIGVYAR</sequence>
<dbReference type="GO" id="GO:0090730">
    <property type="term" value="C:Las1 complex"/>
    <property type="evidence" value="ECO:0007669"/>
    <property type="project" value="InterPro"/>
</dbReference>
<dbReference type="EMBL" id="JACAZF010000004">
    <property type="protein sequence ID" value="KAF7306587.1"/>
    <property type="molecule type" value="Genomic_DNA"/>
</dbReference>
<protein>
    <recommendedName>
        <fullName evidence="3">Las1-domain-containing protein</fullName>
    </recommendedName>
</protein>
<dbReference type="GO" id="GO:0000460">
    <property type="term" value="P:maturation of 5.8S rRNA"/>
    <property type="evidence" value="ECO:0007669"/>
    <property type="project" value="TreeGrafter"/>
</dbReference>
<dbReference type="GO" id="GO:0030687">
    <property type="term" value="C:preribosome, large subunit precursor"/>
    <property type="evidence" value="ECO:0007669"/>
    <property type="project" value="TreeGrafter"/>
</dbReference>
<evidence type="ECO:0008006" key="3">
    <source>
        <dbReference type="Google" id="ProtNLM"/>
    </source>
</evidence>
<dbReference type="Proteomes" id="UP000636479">
    <property type="component" value="Unassembled WGS sequence"/>
</dbReference>
<gene>
    <name evidence="1" type="ORF">MIND_00450000</name>
</gene>
<accession>A0A8H6W6E0</accession>
<dbReference type="RefSeq" id="XP_037221606.1">
    <property type="nucleotide sequence ID" value="XM_037361314.1"/>
</dbReference>
<dbReference type="GeneID" id="59343830"/>
<dbReference type="GO" id="GO:0004519">
    <property type="term" value="F:endonuclease activity"/>
    <property type="evidence" value="ECO:0007669"/>
    <property type="project" value="InterPro"/>
</dbReference>
<evidence type="ECO:0000313" key="1">
    <source>
        <dbReference type="EMBL" id="KAF7306587.1"/>
    </source>
</evidence>
<proteinExistence type="predicted"/>
<comment type="caution">
    <text evidence="1">The sequence shown here is derived from an EMBL/GenBank/DDBJ whole genome shotgun (WGS) entry which is preliminary data.</text>
</comment>
<reference evidence="1" key="1">
    <citation type="submission" date="2020-05" db="EMBL/GenBank/DDBJ databases">
        <title>Mycena genomes resolve the evolution of fungal bioluminescence.</title>
        <authorList>
            <person name="Tsai I.J."/>
        </authorList>
    </citation>
    <scope>NUCLEOTIDE SEQUENCE</scope>
    <source>
        <strain evidence="1">171206Taipei</strain>
    </source>
</reference>
<dbReference type="InterPro" id="IPR007174">
    <property type="entry name" value="Las1"/>
</dbReference>
<evidence type="ECO:0000313" key="2">
    <source>
        <dbReference type="Proteomes" id="UP000636479"/>
    </source>
</evidence>
<dbReference type="PANTHER" id="PTHR15002">
    <property type="entry name" value="RIBOSOMAL BIOGENESIS PROTEIN LAS1L"/>
    <property type="match status" value="1"/>
</dbReference>
<dbReference type="Pfam" id="PF04031">
    <property type="entry name" value="Las1"/>
    <property type="match status" value="1"/>
</dbReference>
<dbReference type="AlphaFoldDB" id="A0A8H6W6E0"/>
<keyword evidence="2" id="KW-1185">Reference proteome</keyword>
<organism evidence="1 2">
    <name type="scientific">Mycena indigotica</name>
    <dbReference type="NCBI Taxonomy" id="2126181"/>
    <lineage>
        <taxon>Eukaryota</taxon>
        <taxon>Fungi</taxon>
        <taxon>Dikarya</taxon>
        <taxon>Basidiomycota</taxon>
        <taxon>Agaricomycotina</taxon>
        <taxon>Agaricomycetes</taxon>
        <taxon>Agaricomycetidae</taxon>
        <taxon>Agaricales</taxon>
        <taxon>Marasmiineae</taxon>
        <taxon>Mycenaceae</taxon>
        <taxon>Mycena</taxon>
    </lineage>
</organism>
<dbReference type="GO" id="GO:0000470">
    <property type="term" value="P:maturation of LSU-rRNA"/>
    <property type="evidence" value="ECO:0007669"/>
    <property type="project" value="TreeGrafter"/>
</dbReference>
<name>A0A8H6W6E0_9AGAR</name>
<dbReference type="PANTHER" id="PTHR15002:SF0">
    <property type="entry name" value="RIBOSOMAL BIOGENESIS PROTEIN LAS1L"/>
    <property type="match status" value="1"/>
</dbReference>